<evidence type="ECO:0000313" key="6">
    <source>
        <dbReference type="EMBL" id="NTF40242.1"/>
    </source>
</evidence>
<dbReference type="GO" id="GO:0000976">
    <property type="term" value="F:transcription cis-regulatory region binding"/>
    <property type="evidence" value="ECO:0007669"/>
    <property type="project" value="TreeGrafter"/>
</dbReference>
<dbReference type="RefSeq" id="WP_065698935.1">
    <property type="nucleotide sequence ID" value="NZ_CP049208.1"/>
</dbReference>
<dbReference type="PANTHER" id="PTHR30146:SF45">
    <property type="entry name" value="CATABOLITE REPRESSOR_ACTIVATOR"/>
    <property type="match status" value="1"/>
</dbReference>
<keyword evidence="3" id="KW-0238">DNA-binding</keyword>
<keyword evidence="2" id="KW-0805">Transcription regulation</keyword>
<proteinExistence type="predicted"/>
<gene>
    <name evidence="6" type="ORF">G6L72_26595</name>
    <name evidence="7" type="ORF">G6M88_23755</name>
</gene>
<feature type="domain" description="HTH lacI-type" evidence="5">
    <location>
        <begin position="8"/>
        <end position="65"/>
    </location>
</feature>
<reference evidence="7" key="2">
    <citation type="submission" date="2020-02" db="EMBL/GenBank/DDBJ databases">
        <title>Unexpected conservation and global transmission of agrobacterial virulence plasmids.</title>
        <authorList>
            <person name="Weisberg A.J."/>
            <person name="Davis E.W. II"/>
            <person name="Tabima J.R."/>
            <person name="Belcher M.S."/>
            <person name="Miller M."/>
            <person name="Kuo C.-H."/>
            <person name="Loper J.E."/>
            <person name="Grunwald N.J."/>
            <person name="Putnam M.L."/>
            <person name="Chang J.H."/>
        </authorList>
    </citation>
    <scope>NUCLEOTIDE SEQUENCE</scope>
    <source>
        <strain evidence="7">W2/73</strain>
        <plasmid evidence="7">pW2_73_1</plasmid>
    </source>
</reference>
<protein>
    <submittedName>
        <fullName evidence="7">Substrate-binding domain-containing protein</fullName>
    </submittedName>
</protein>
<evidence type="ECO:0000313" key="9">
    <source>
        <dbReference type="Proteomes" id="UP000822331"/>
    </source>
</evidence>
<dbReference type="InterPro" id="IPR028082">
    <property type="entry name" value="Peripla_BP_I"/>
</dbReference>
<dbReference type="Proteomes" id="UP000822331">
    <property type="component" value="Unassembled WGS sequence"/>
</dbReference>
<dbReference type="Gene3D" id="1.10.260.40">
    <property type="entry name" value="lambda repressor-like DNA-binding domains"/>
    <property type="match status" value="1"/>
</dbReference>
<dbReference type="SMART" id="SM00354">
    <property type="entry name" value="HTH_LACI"/>
    <property type="match status" value="1"/>
</dbReference>
<keyword evidence="9" id="KW-1185">Reference proteome</keyword>
<dbReference type="KEGG" id="arui:G6M88_23755"/>
<keyword evidence="1" id="KW-0678">Repressor</keyword>
<dbReference type="GO" id="GO:0003700">
    <property type="term" value="F:DNA-binding transcription factor activity"/>
    <property type="evidence" value="ECO:0007669"/>
    <property type="project" value="TreeGrafter"/>
</dbReference>
<dbReference type="SUPFAM" id="SSF47413">
    <property type="entry name" value="lambda repressor-like DNA-binding domains"/>
    <property type="match status" value="1"/>
</dbReference>
<dbReference type="InterPro" id="IPR000843">
    <property type="entry name" value="HTH_LacI"/>
</dbReference>
<evidence type="ECO:0000313" key="8">
    <source>
        <dbReference type="Proteomes" id="UP000663912"/>
    </source>
</evidence>
<sequence length="335" mass="36643">MKSPKRKPTIYDIATASSASPTAVSLVLNGQWKKHRIKPETASLILRCAGEMGYSVNQKARALRLARSGLAGMIIPHYRNRFFAGLAECFESEVRERDQCPIVVSTQRDPKIEKRVAEALLAQQVEFLFIAGVHDPSPINDLCAAAGIRCVNVDLPGPKAPSVISDNRGSAAQVTELIIRKLEASGLPIDDWFFFGGVRDDNSTRERIKGFTSALAGHGIVLEEAAFRCEGYAPSIAENALAQRYHREGRLPAGLFVNGITGLEGAATFLASLPRETWNSTRIAAFDWDPFAVQMPYEITFVRQDVEAMISAGFALIDEYPDGENPVIVVPANVR</sequence>
<evidence type="ECO:0000313" key="7">
    <source>
        <dbReference type="EMBL" id="QTG03459.1"/>
    </source>
</evidence>
<dbReference type="PROSITE" id="PS50932">
    <property type="entry name" value="HTH_LACI_2"/>
    <property type="match status" value="1"/>
</dbReference>
<organism evidence="7 8">
    <name type="scientific">Agrobacterium rubi</name>
    <dbReference type="NCBI Taxonomy" id="28099"/>
    <lineage>
        <taxon>Bacteria</taxon>
        <taxon>Pseudomonadati</taxon>
        <taxon>Pseudomonadota</taxon>
        <taxon>Alphaproteobacteria</taxon>
        <taxon>Hyphomicrobiales</taxon>
        <taxon>Rhizobiaceae</taxon>
        <taxon>Rhizobium/Agrobacterium group</taxon>
        <taxon>Agrobacterium</taxon>
    </lineage>
</organism>
<geneLocation type="plasmid" evidence="7 8">
    <name>pW2_73_1</name>
</geneLocation>
<dbReference type="Proteomes" id="UP000663912">
    <property type="component" value="Plasmid pW2_73_1"/>
</dbReference>
<dbReference type="SUPFAM" id="SSF53822">
    <property type="entry name" value="Periplasmic binding protein-like I"/>
    <property type="match status" value="1"/>
</dbReference>
<dbReference type="EMBL" id="JAAMCP010000023">
    <property type="protein sequence ID" value="NTF40242.1"/>
    <property type="molecule type" value="Genomic_DNA"/>
</dbReference>
<evidence type="ECO:0000256" key="3">
    <source>
        <dbReference type="ARBA" id="ARBA00023125"/>
    </source>
</evidence>
<reference evidence="6 9" key="1">
    <citation type="journal article" date="2020" name="Science">
        <title>Unexpected conservation and global transmission of agrobacterial virulence plasmids.</title>
        <authorList>
            <person name="Weisberg A.J."/>
            <person name="Davis E.W. 2nd"/>
            <person name="Tabima J."/>
            <person name="Belcher M.S."/>
            <person name="Miller M."/>
            <person name="Kuo C.H."/>
            <person name="Loper J.E."/>
            <person name="Grunwald N.J."/>
            <person name="Putnam M.L."/>
            <person name="Chang J.H."/>
        </authorList>
    </citation>
    <scope>NUCLEOTIDE SEQUENCE [LARGE SCALE GENOMIC DNA]</scope>
    <source>
        <strain evidence="6 9">A19/93</strain>
    </source>
</reference>
<dbReference type="CDD" id="cd01392">
    <property type="entry name" value="HTH_LacI"/>
    <property type="match status" value="1"/>
</dbReference>
<accession>A0AAE7US42</accession>
<dbReference type="InterPro" id="IPR025997">
    <property type="entry name" value="SBP_2_dom"/>
</dbReference>
<dbReference type="AlphaFoldDB" id="A0AAE7US42"/>
<dbReference type="Gene3D" id="3.40.50.2300">
    <property type="match status" value="2"/>
</dbReference>
<dbReference type="EMBL" id="CP049208">
    <property type="protein sequence ID" value="QTG03459.1"/>
    <property type="molecule type" value="Genomic_DNA"/>
</dbReference>
<keyword evidence="4" id="KW-0804">Transcription</keyword>
<keyword evidence="7" id="KW-0614">Plasmid</keyword>
<dbReference type="PANTHER" id="PTHR30146">
    <property type="entry name" value="LACI-RELATED TRANSCRIPTIONAL REPRESSOR"/>
    <property type="match status" value="1"/>
</dbReference>
<dbReference type="Pfam" id="PF13407">
    <property type="entry name" value="Peripla_BP_4"/>
    <property type="match status" value="1"/>
</dbReference>
<evidence type="ECO:0000256" key="2">
    <source>
        <dbReference type="ARBA" id="ARBA00023015"/>
    </source>
</evidence>
<name>A0AAE7US42_9HYPH</name>
<evidence type="ECO:0000259" key="5">
    <source>
        <dbReference type="PROSITE" id="PS50932"/>
    </source>
</evidence>
<evidence type="ECO:0000256" key="1">
    <source>
        <dbReference type="ARBA" id="ARBA00022491"/>
    </source>
</evidence>
<dbReference type="InterPro" id="IPR010982">
    <property type="entry name" value="Lambda_DNA-bd_dom_sf"/>
</dbReference>
<evidence type="ECO:0000256" key="4">
    <source>
        <dbReference type="ARBA" id="ARBA00023163"/>
    </source>
</evidence>